<evidence type="ECO:0000256" key="2">
    <source>
        <dbReference type="SAM" id="Phobius"/>
    </source>
</evidence>
<evidence type="ECO:0000313" key="3">
    <source>
        <dbReference type="EMBL" id="MBM9476409.1"/>
    </source>
</evidence>
<keyword evidence="2" id="KW-0812">Transmembrane</keyword>
<feature type="transmembrane region" description="Helical" evidence="2">
    <location>
        <begin position="72"/>
        <end position="90"/>
    </location>
</feature>
<accession>A0A938YJQ9</accession>
<evidence type="ECO:0000313" key="4">
    <source>
        <dbReference type="Proteomes" id="UP000663801"/>
    </source>
</evidence>
<keyword evidence="2" id="KW-1133">Transmembrane helix</keyword>
<feature type="transmembrane region" description="Helical" evidence="2">
    <location>
        <begin position="240"/>
        <end position="261"/>
    </location>
</feature>
<name>A0A938YJQ9_9ACTN</name>
<comment type="caution">
    <text evidence="3">The sequence shown here is derived from an EMBL/GenBank/DDBJ whole genome shotgun (WGS) entry which is preliminary data.</text>
</comment>
<feature type="region of interest" description="Disordered" evidence="1">
    <location>
        <begin position="422"/>
        <end position="454"/>
    </location>
</feature>
<reference evidence="3" key="1">
    <citation type="submission" date="2021-01" db="EMBL/GenBank/DDBJ databases">
        <title>KCTC 19127 draft genome.</title>
        <authorList>
            <person name="An D."/>
        </authorList>
    </citation>
    <scope>NUCLEOTIDE SEQUENCE</scope>
    <source>
        <strain evidence="3">KCTC 19127</strain>
    </source>
</reference>
<gene>
    <name evidence="3" type="ORF">JL107_08155</name>
</gene>
<dbReference type="AlphaFoldDB" id="A0A938YJQ9"/>
<proteinExistence type="predicted"/>
<feature type="transmembrane region" description="Helical" evidence="2">
    <location>
        <begin position="169"/>
        <end position="187"/>
    </location>
</feature>
<feature type="transmembrane region" description="Helical" evidence="2">
    <location>
        <begin position="268"/>
        <end position="289"/>
    </location>
</feature>
<dbReference type="EMBL" id="JAERWL010000007">
    <property type="protein sequence ID" value="MBM9476409.1"/>
    <property type="molecule type" value="Genomic_DNA"/>
</dbReference>
<feature type="transmembrane region" description="Helical" evidence="2">
    <location>
        <begin position="371"/>
        <end position="394"/>
    </location>
</feature>
<evidence type="ECO:0000256" key="1">
    <source>
        <dbReference type="SAM" id="MobiDB-lite"/>
    </source>
</evidence>
<keyword evidence="2" id="KW-0472">Membrane</keyword>
<sequence>MAHQVSMMRAPRSRVSGFMHTYWSRGEAGRPTPRSLVVFMNRMWLLALLFKLLGSSWDVSWHFKWLRDDLAAAHILNTVGTGIAIGLVLAHTFTGYGADRRSLRIMQIGTGIFVVAGPIDVINHRVNGLDLTAWSPSHLLLYIGTAIMIAGVIRNWYHSFPREGRFAKQWSAGLIALWAFMFENTFFPTGQQEYGILEVESWLRGRPYAEPELLSFAAGQIGRPVDDIALETFAMPIKSWVYPVWVIGICVALLVFARLMVGRRWTATIVIALYVAYRCVIWPLLTFTIFPPSSVPLWLLPVGLAVDLMFLPRMQPYLRAVVGAAVLTAVGYGALALQAVAFGTPLALGSWTIVEMRQAFEAGANLYTVPVAWGTFWISFLLLAATWSAVTLLVRRGIGLDTRRPPAPVGYETEPERDARGVLTGWAAKPATSQARRTARPARTDRRTGERVSG</sequence>
<organism evidence="3 4">
    <name type="scientific">Nakamurella flavida</name>
    <dbReference type="NCBI Taxonomy" id="363630"/>
    <lineage>
        <taxon>Bacteria</taxon>
        <taxon>Bacillati</taxon>
        <taxon>Actinomycetota</taxon>
        <taxon>Actinomycetes</taxon>
        <taxon>Nakamurellales</taxon>
        <taxon>Nakamurellaceae</taxon>
        <taxon>Nakamurella</taxon>
    </lineage>
</organism>
<dbReference type="RefSeq" id="WP_205256521.1">
    <property type="nucleotide sequence ID" value="NZ_BAAAPV010000001.1"/>
</dbReference>
<feature type="transmembrane region" description="Helical" evidence="2">
    <location>
        <begin position="139"/>
        <end position="157"/>
    </location>
</feature>
<feature type="transmembrane region" description="Helical" evidence="2">
    <location>
        <begin position="324"/>
        <end position="351"/>
    </location>
</feature>
<feature type="transmembrane region" description="Helical" evidence="2">
    <location>
        <begin position="102"/>
        <end position="119"/>
    </location>
</feature>
<dbReference type="Proteomes" id="UP000663801">
    <property type="component" value="Unassembled WGS sequence"/>
</dbReference>
<feature type="compositionally biased region" description="Basic and acidic residues" evidence="1">
    <location>
        <begin position="442"/>
        <end position="454"/>
    </location>
</feature>
<feature type="transmembrane region" description="Helical" evidence="2">
    <location>
        <begin position="295"/>
        <end position="312"/>
    </location>
</feature>
<protein>
    <submittedName>
        <fullName evidence="3">Uncharacterized protein</fullName>
    </submittedName>
</protein>
<keyword evidence="4" id="KW-1185">Reference proteome</keyword>